<keyword evidence="14" id="KW-1185">Reference proteome</keyword>
<dbReference type="InterPro" id="IPR011500">
    <property type="entry name" value="GPCR_3_9-Cys_dom"/>
</dbReference>
<dbReference type="CDD" id="cd06365">
    <property type="entry name" value="PBP1_pheromone_receptor"/>
    <property type="match status" value="1"/>
</dbReference>
<keyword evidence="4 12" id="KW-0812">Transmembrane</keyword>
<evidence type="ECO:0000256" key="12">
    <source>
        <dbReference type="SAM" id="Phobius"/>
    </source>
</evidence>
<dbReference type="AlphaFoldDB" id="A0A8J1IS58"/>
<dbReference type="FunFam" id="3.40.50.2300:FF:000024">
    <property type="entry name" value="Vomeronasal 2, receptor 73"/>
    <property type="match status" value="1"/>
</dbReference>
<feature type="transmembrane region" description="Helical" evidence="12">
    <location>
        <begin position="725"/>
        <end position="743"/>
    </location>
</feature>
<evidence type="ECO:0000256" key="1">
    <source>
        <dbReference type="ARBA" id="ARBA00004651"/>
    </source>
</evidence>
<comment type="subcellular location">
    <subcellularLocation>
        <location evidence="1">Cell membrane</location>
        <topology evidence="1">Multi-pass membrane protein</topology>
    </subcellularLocation>
</comment>
<evidence type="ECO:0000313" key="14">
    <source>
        <dbReference type="Proteomes" id="UP000008143"/>
    </source>
</evidence>
<dbReference type="KEGG" id="xtr:116406801"/>
<dbReference type="SUPFAM" id="SSF53822">
    <property type="entry name" value="Periplasmic binding protein-like I"/>
    <property type="match status" value="1"/>
</dbReference>
<dbReference type="InterPro" id="IPR038550">
    <property type="entry name" value="GPCR_3_9-Cys_sf"/>
</dbReference>
<dbReference type="RefSeq" id="XP_031747575.1">
    <property type="nucleotide sequence ID" value="XM_031891715.1"/>
</dbReference>
<evidence type="ECO:0000256" key="11">
    <source>
        <dbReference type="ARBA" id="ARBA00023224"/>
    </source>
</evidence>
<feature type="transmembrane region" description="Helical" evidence="12">
    <location>
        <begin position="681"/>
        <end position="705"/>
    </location>
</feature>
<dbReference type="FunFam" id="2.10.50.30:FF:000002">
    <property type="entry name" value="Vomeronasal 2 receptor, h1"/>
    <property type="match status" value="1"/>
</dbReference>
<feature type="transmembrane region" description="Helical" evidence="12">
    <location>
        <begin position="649"/>
        <end position="669"/>
    </location>
</feature>
<dbReference type="OMA" id="RTCHIEY"/>
<evidence type="ECO:0000313" key="16">
    <source>
        <dbReference type="Xenbase" id="XB-GENE-29092047"/>
    </source>
</evidence>
<keyword evidence="6 12" id="KW-1133">Transmembrane helix</keyword>
<evidence type="ECO:0000256" key="4">
    <source>
        <dbReference type="ARBA" id="ARBA00022692"/>
    </source>
</evidence>
<dbReference type="InterPro" id="IPR001828">
    <property type="entry name" value="ANF_lig-bd_rcpt"/>
</dbReference>
<dbReference type="InterPro" id="IPR017978">
    <property type="entry name" value="GPCR_3_C"/>
</dbReference>
<evidence type="ECO:0000256" key="10">
    <source>
        <dbReference type="ARBA" id="ARBA00023180"/>
    </source>
</evidence>
<dbReference type="InterPro" id="IPR028082">
    <property type="entry name" value="Peripla_BP_I"/>
</dbReference>
<dbReference type="PANTHER" id="PTHR24061:SF596">
    <property type="entry name" value="VOMERONASAL TYPE-2 RECEPTOR 26"/>
    <property type="match status" value="1"/>
</dbReference>
<organism evidence="14 15">
    <name type="scientific">Xenopus tropicalis</name>
    <name type="common">Western clawed frog</name>
    <name type="synonym">Silurana tropicalis</name>
    <dbReference type="NCBI Taxonomy" id="8364"/>
    <lineage>
        <taxon>Eukaryota</taxon>
        <taxon>Metazoa</taxon>
        <taxon>Chordata</taxon>
        <taxon>Craniata</taxon>
        <taxon>Vertebrata</taxon>
        <taxon>Euteleostomi</taxon>
        <taxon>Amphibia</taxon>
        <taxon>Batrachia</taxon>
        <taxon>Anura</taxon>
        <taxon>Pipoidea</taxon>
        <taxon>Pipidae</taxon>
        <taxon>Xenopodinae</taxon>
        <taxon>Xenopus</taxon>
        <taxon>Silurana</taxon>
    </lineage>
</organism>
<dbReference type="InterPro" id="IPR000068">
    <property type="entry name" value="GPCR_3_Ca_sens_rcpt-rel"/>
</dbReference>
<dbReference type="Gene3D" id="2.10.50.30">
    <property type="entry name" value="GPCR, family 3, nine cysteines domain"/>
    <property type="match status" value="1"/>
</dbReference>
<dbReference type="InterPro" id="IPR000337">
    <property type="entry name" value="GPCR_3"/>
</dbReference>
<proteinExistence type="inferred from homology"/>
<keyword evidence="7" id="KW-0297">G-protein coupled receptor</keyword>
<dbReference type="Pfam" id="PF00003">
    <property type="entry name" value="7tm_3"/>
    <property type="match status" value="1"/>
</dbReference>
<dbReference type="GO" id="GO:0004930">
    <property type="term" value="F:G protein-coupled receptor activity"/>
    <property type="evidence" value="ECO:0000318"/>
    <property type="project" value="GO_Central"/>
</dbReference>
<gene>
    <name evidence="15 16" type="primary">LOC116406801</name>
</gene>
<keyword evidence="9" id="KW-0675">Receptor</keyword>
<feature type="transmembrane region" description="Helical" evidence="12">
    <location>
        <begin position="770"/>
        <end position="793"/>
    </location>
</feature>
<dbReference type="GO" id="GO:0005886">
    <property type="term" value="C:plasma membrane"/>
    <property type="evidence" value="ECO:0000318"/>
    <property type="project" value="GO_Central"/>
</dbReference>
<dbReference type="PROSITE" id="PS50259">
    <property type="entry name" value="G_PROTEIN_RECEP_F3_4"/>
    <property type="match status" value="1"/>
</dbReference>
<dbReference type="Pfam" id="PF01094">
    <property type="entry name" value="ANF_receptor"/>
    <property type="match status" value="1"/>
</dbReference>
<dbReference type="Proteomes" id="UP000008143">
    <property type="component" value="Chromosome 8"/>
</dbReference>
<feature type="transmembrane region" description="Helical" evidence="12">
    <location>
        <begin position="611"/>
        <end position="634"/>
    </location>
</feature>
<dbReference type="PRINTS" id="PR00248">
    <property type="entry name" value="GPCRMGR"/>
</dbReference>
<dbReference type="OrthoDB" id="5984008at2759"/>
<evidence type="ECO:0000256" key="9">
    <source>
        <dbReference type="ARBA" id="ARBA00023170"/>
    </source>
</evidence>
<evidence type="ECO:0000256" key="2">
    <source>
        <dbReference type="ARBA" id="ARBA00007242"/>
    </source>
</evidence>
<feature type="domain" description="G-protein coupled receptors family 3 profile" evidence="13">
    <location>
        <begin position="611"/>
        <end position="875"/>
    </location>
</feature>
<feature type="transmembrane region" description="Helical" evidence="12">
    <location>
        <begin position="805"/>
        <end position="825"/>
    </location>
</feature>
<name>A0A8J1IS58_XENTR</name>
<evidence type="ECO:0000256" key="6">
    <source>
        <dbReference type="ARBA" id="ARBA00022989"/>
    </source>
</evidence>
<evidence type="ECO:0000256" key="8">
    <source>
        <dbReference type="ARBA" id="ARBA00023136"/>
    </source>
</evidence>
<dbReference type="AGR" id="Xenbase:XB-GENE-29092047"/>
<dbReference type="InterPro" id="IPR004073">
    <property type="entry name" value="GPCR_3_vmron_rcpt_2"/>
</dbReference>
<feature type="transmembrane region" description="Helical" evidence="12">
    <location>
        <begin position="837"/>
        <end position="860"/>
    </location>
</feature>
<evidence type="ECO:0000256" key="3">
    <source>
        <dbReference type="ARBA" id="ARBA00022475"/>
    </source>
</evidence>
<dbReference type="Xenbase" id="XB-GENE-29092047">
    <property type="gene designation" value="LOC116406801"/>
</dbReference>
<dbReference type="PRINTS" id="PR01535">
    <property type="entry name" value="VOMERONASL2R"/>
</dbReference>
<evidence type="ECO:0000256" key="5">
    <source>
        <dbReference type="ARBA" id="ARBA00022729"/>
    </source>
</evidence>
<reference evidence="15" key="1">
    <citation type="submission" date="2025-08" db="UniProtKB">
        <authorList>
            <consortium name="RefSeq"/>
        </authorList>
    </citation>
    <scope>IDENTIFICATION</scope>
    <source>
        <strain evidence="15">Nigerian</strain>
        <tissue evidence="15">Liver and blood</tissue>
    </source>
</reference>
<dbReference type="Gene3D" id="3.40.50.2300">
    <property type="match status" value="2"/>
</dbReference>
<dbReference type="GeneID" id="116406801"/>
<accession>A0A8J1IS58</accession>
<dbReference type="PANTHER" id="PTHR24061">
    <property type="entry name" value="CALCIUM-SENSING RECEPTOR-RELATED"/>
    <property type="match status" value="1"/>
</dbReference>
<keyword evidence="10" id="KW-0325">Glycoprotein</keyword>
<dbReference type="FunFam" id="3.40.50.2300:FF:000728">
    <property type="entry name" value="Uncharacterized protein"/>
    <property type="match status" value="1"/>
</dbReference>
<evidence type="ECO:0000256" key="7">
    <source>
        <dbReference type="ARBA" id="ARBA00023040"/>
    </source>
</evidence>
<protein>
    <submittedName>
        <fullName evidence="15">Vomeronasal type-2 receptor 26-like</fullName>
    </submittedName>
</protein>
<keyword evidence="5" id="KW-0732">Signal</keyword>
<dbReference type="Pfam" id="PF07562">
    <property type="entry name" value="NCD3G"/>
    <property type="match status" value="1"/>
</dbReference>
<sequence>MKWNTFPIDKIRGFQHFLKIFKELYCLLPVLLVIVALLLTLPGSARDQASACVLEDQSPSGVQQDGDIILGIVLSLFRSRKDHMKIEFNQKPSPSRCISPSISYYQHYLAAIFAIEEINQNANILPNLTLGYRIYDACTSESRAAANTLSILSGRAASVPNYSCNDKGTLAAFVGHLLSTLTYVVLDITAIYKFPQISYGAQDPALGDRQQFPTFYRTIINEKYHFVTISQMLKMFGWTWVGIICSDDESHQRAVNKMSSEITKNGGCVAFVAVYTVENIWTLSNSIEKIRRSSANVIIVSSNSHFLHRILISMQLNIELKKYFLFPSSLENMSSFLFSLLNGSLILSGHQRAIPGFKEFVFNAHPTKFSDDDFTNLVWFILFGCSKSADNSSGIYIPACSRNDTLSYFDTSFYAINNYITYNMYVAVYALAHSLHKVLYGEPHEKQLYKSGFHLDLYKLNNHLKSIHFQTASGDEIFFNEHGEVQGNLEIENWISYPNETTAIRKVGTFNSSAPPGEQLLINKSDIIWGTPLNDIPQSVCIGTCQLGYRKMEKKGLPVCCYECVKCSDGEISNVSDMENCITCPEDEWSNENRNKCIKKTITFLSYAEPLGLILANLAVLLSITASLILGILIKNRHSQIVKANNEELSYSLLLTLILSFLCTLLFIGKPMKVTCMFRQVTFAVIFTISISSVLGKTVTVLIAFHAITPGSMLKIWVGKRAPRCLVLLLSLGEVIICFMWFLHCPPFPDYDTRSQPSVMTLQCNEGSAVAFYIAVGYIGMLASVSFITAYLARRLPDIFNEASHITFSMLVFCCVWVTFIPAYISSKGKYMVAVEIFAILSSSSGLLGCIFFPKCYIILLKPERNISWKATSTKKSINQYNSPFVKGIASCFVE</sequence>
<evidence type="ECO:0000313" key="15">
    <source>
        <dbReference type="RefSeq" id="XP_031747575.1"/>
    </source>
</evidence>
<keyword evidence="8 12" id="KW-0472">Membrane</keyword>
<comment type="similarity">
    <text evidence="2">Belongs to the G-protein coupled receptor 3 family.</text>
</comment>
<keyword evidence="3" id="KW-1003">Cell membrane</keyword>
<keyword evidence="11" id="KW-0807">Transducer</keyword>
<evidence type="ECO:0000259" key="13">
    <source>
        <dbReference type="PROSITE" id="PS50259"/>
    </source>
</evidence>